<gene>
    <name evidence="1" type="ORF">KP79_PYT04045</name>
</gene>
<name>A0A210QV14_MIZYE</name>
<dbReference type="AlphaFoldDB" id="A0A210QV14"/>
<keyword evidence="2" id="KW-1185">Reference proteome</keyword>
<sequence length="590" mass="62685">MTVISTAAARNIMQNVLGRNGGQQSLSGITSNVPTGDLNSIIANTAQRFTQPNSNQQETNRFPTQFTTDVNQQGSSNQFPTSQLRNDLLRQRVTNFQMQDQNTATSDRAEAISNFMNQVNGQPNQPDSVNAGANFPLLNRILQQGANPQFTRGDASNSVFQMVNEPSSQIGSIMQNFEGNSAAFDTGQLPPRVEQMFLPARQQGRNFVTITSNIPFSSNIQSDPTVGTVTFVPTLQQAADTGGSFPFITQTSTPETFITDSAAPARQRSSSLTNNVDWAMLDELMQQQSRQQRVTDSVTTNRASQPAATATDGFSLNQLDLSQFTANLDSLGATGLDPQQTAFLPVSTLQSSQTAAASLAAQETARAAAAQQRVAILASRRNQAAINALADSQAARNVAASQAARSAAASQAARSAVAAQAARSAAASQTRPVANMQDTAADQVLRRAVAEQSSDAVTLPAFQATRRRGPIFAIVPLTSRANIDDMRKFVQELSASINMASNEPTVGDNLLQSSLLPLGIQRETAAIGLPNASVAADSLPSVRPIQVINTVSAESNIPGEGPMTIMSDQPFAVPIPIQDPIAIRTEPVRA</sequence>
<proteinExistence type="predicted"/>
<dbReference type="Proteomes" id="UP000242188">
    <property type="component" value="Unassembled WGS sequence"/>
</dbReference>
<protein>
    <submittedName>
        <fullName evidence="1">Uncharacterized protein</fullName>
    </submittedName>
</protein>
<evidence type="ECO:0000313" key="2">
    <source>
        <dbReference type="Proteomes" id="UP000242188"/>
    </source>
</evidence>
<organism evidence="1 2">
    <name type="scientific">Mizuhopecten yessoensis</name>
    <name type="common">Japanese scallop</name>
    <name type="synonym">Patinopecten yessoensis</name>
    <dbReference type="NCBI Taxonomy" id="6573"/>
    <lineage>
        <taxon>Eukaryota</taxon>
        <taxon>Metazoa</taxon>
        <taxon>Spiralia</taxon>
        <taxon>Lophotrochozoa</taxon>
        <taxon>Mollusca</taxon>
        <taxon>Bivalvia</taxon>
        <taxon>Autobranchia</taxon>
        <taxon>Pteriomorphia</taxon>
        <taxon>Pectinida</taxon>
        <taxon>Pectinoidea</taxon>
        <taxon>Pectinidae</taxon>
        <taxon>Mizuhopecten</taxon>
    </lineage>
</organism>
<comment type="caution">
    <text evidence="1">The sequence shown here is derived from an EMBL/GenBank/DDBJ whole genome shotgun (WGS) entry which is preliminary data.</text>
</comment>
<evidence type="ECO:0000313" key="1">
    <source>
        <dbReference type="EMBL" id="OWF52580.1"/>
    </source>
</evidence>
<dbReference type="EMBL" id="NEDP02001728">
    <property type="protein sequence ID" value="OWF52580.1"/>
    <property type="molecule type" value="Genomic_DNA"/>
</dbReference>
<accession>A0A210QV14</accession>
<reference evidence="1 2" key="1">
    <citation type="journal article" date="2017" name="Nat. Ecol. Evol.">
        <title>Scallop genome provides insights into evolution of bilaterian karyotype and development.</title>
        <authorList>
            <person name="Wang S."/>
            <person name="Zhang J."/>
            <person name="Jiao W."/>
            <person name="Li J."/>
            <person name="Xun X."/>
            <person name="Sun Y."/>
            <person name="Guo X."/>
            <person name="Huan P."/>
            <person name="Dong B."/>
            <person name="Zhang L."/>
            <person name="Hu X."/>
            <person name="Sun X."/>
            <person name="Wang J."/>
            <person name="Zhao C."/>
            <person name="Wang Y."/>
            <person name="Wang D."/>
            <person name="Huang X."/>
            <person name="Wang R."/>
            <person name="Lv J."/>
            <person name="Li Y."/>
            <person name="Zhang Z."/>
            <person name="Liu B."/>
            <person name="Lu W."/>
            <person name="Hui Y."/>
            <person name="Liang J."/>
            <person name="Zhou Z."/>
            <person name="Hou R."/>
            <person name="Li X."/>
            <person name="Liu Y."/>
            <person name="Li H."/>
            <person name="Ning X."/>
            <person name="Lin Y."/>
            <person name="Zhao L."/>
            <person name="Xing Q."/>
            <person name="Dou J."/>
            <person name="Li Y."/>
            <person name="Mao J."/>
            <person name="Guo H."/>
            <person name="Dou H."/>
            <person name="Li T."/>
            <person name="Mu C."/>
            <person name="Jiang W."/>
            <person name="Fu Q."/>
            <person name="Fu X."/>
            <person name="Miao Y."/>
            <person name="Liu J."/>
            <person name="Yu Q."/>
            <person name="Li R."/>
            <person name="Liao H."/>
            <person name="Li X."/>
            <person name="Kong Y."/>
            <person name="Jiang Z."/>
            <person name="Chourrout D."/>
            <person name="Li R."/>
            <person name="Bao Z."/>
        </authorList>
    </citation>
    <scope>NUCLEOTIDE SEQUENCE [LARGE SCALE GENOMIC DNA]</scope>
    <source>
        <strain evidence="1 2">PY_sf001</strain>
    </source>
</reference>